<dbReference type="EMBL" id="WIXI01000051">
    <property type="protein sequence ID" value="MQY49871.1"/>
    <property type="molecule type" value="Genomic_DNA"/>
</dbReference>
<dbReference type="AlphaFoldDB" id="A0A6A8AMB7"/>
<reference evidence="2 3" key="1">
    <citation type="submission" date="2019-11" db="EMBL/GenBank/DDBJ databases">
        <title>Genome analysis of Rhizobacterium cereale a novel genus and species isolated from maize roots in North Spain.</title>
        <authorList>
            <person name="Menendez E."/>
            <person name="Flores-Felix J.D."/>
            <person name="Ramirez-Bahena M.-H."/>
            <person name="Igual J.M."/>
            <person name="Garcia-Fraile P."/>
            <person name="Peix A."/>
            <person name="Velazquez E."/>
        </authorList>
    </citation>
    <scope>NUCLEOTIDE SEQUENCE [LARGE SCALE GENOMIC DNA]</scope>
    <source>
        <strain evidence="2 3">RZME27</strain>
    </source>
</reference>
<organism evidence="2 3">
    <name type="scientific">Endobacterium cereale</name>
    <dbReference type="NCBI Taxonomy" id="2663029"/>
    <lineage>
        <taxon>Bacteria</taxon>
        <taxon>Pseudomonadati</taxon>
        <taxon>Pseudomonadota</taxon>
        <taxon>Alphaproteobacteria</taxon>
        <taxon>Hyphomicrobiales</taxon>
        <taxon>Rhizobiaceae</taxon>
        <taxon>Endobacterium</taxon>
    </lineage>
</organism>
<evidence type="ECO:0000259" key="1">
    <source>
        <dbReference type="Pfam" id="PF06568"/>
    </source>
</evidence>
<evidence type="ECO:0000313" key="3">
    <source>
        <dbReference type="Proteomes" id="UP000435138"/>
    </source>
</evidence>
<comment type="caution">
    <text evidence="2">The sequence shown here is derived from an EMBL/GenBank/DDBJ whole genome shotgun (WGS) entry which is preliminary data.</text>
</comment>
<accession>A0A6A8AMB7</accession>
<sequence>MRIAEKLKNYAANRRAMRELDQLDDRALHDLGISRSTIRAAVLGAGR</sequence>
<gene>
    <name evidence="2" type="ORF">GAO09_27980</name>
</gene>
<dbReference type="Pfam" id="PF06568">
    <property type="entry name" value="YjiS-like"/>
    <property type="match status" value="1"/>
</dbReference>
<dbReference type="RefSeq" id="WP_153360014.1">
    <property type="nucleotide sequence ID" value="NZ_JAYKOO010000001.1"/>
</dbReference>
<feature type="domain" description="YjiS-like" evidence="1">
    <location>
        <begin position="3"/>
        <end position="38"/>
    </location>
</feature>
<protein>
    <submittedName>
        <fullName evidence="2">DUF1127 domain-containing protein</fullName>
    </submittedName>
</protein>
<dbReference type="InterPro" id="IPR009506">
    <property type="entry name" value="YjiS-like"/>
</dbReference>
<name>A0A6A8AMB7_9HYPH</name>
<proteinExistence type="predicted"/>
<evidence type="ECO:0000313" key="2">
    <source>
        <dbReference type="EMBL" id="MQY49871.1"/>
    </source>
</evidence>
<dbReference type="Proteomes" id="UP000435138">
    <property type="component" value="Unassembled WGS sequence"/>
</dbReference>
<keyword evidence="3" id="KW-1185">Reference proteome</keyword>